<dbReference type="AlphaFoldDB" id="A0A392LZH4"/>
<gene>
    <name evidence="1" type="ORF">A2U01_0001178</name>
</gene>
<protein>
    <submittedName>
        <fullName evidence="1">Uncharacterized protein</fullName>
    </submittedName>
</protein>
<reference evidence="1 2" key="1">
    <citation type="journal article" date="2018" name="Front. Plant Sci.">
        <title>Red Clover (Trifolium pratense) and Zigzag Clover (T. medium) - A Picture of Genomic Similarities and Differences.</title>
        <authorList>
            <person name="Dluhosova J."/>
            <person name="Istvanek J."/>
            <person name="Nedelnik J."/>
            <person name="Repkova J."/>
        </authorList>
    </citation>
    <scope>NUCLEOTIDE SEQUENCE [LARGE SCALE GENOMIC DNA]</scope>
    <source>
        <strain evidence="2">cv. 10/8</strain>
        <tissue evidence="1">Leaf</tissue>
    </source>
</reference>
<evidence type="ECO:0000313" key="2">
    <source>
        <dbReference type="Proteomes" id="UP000265520"/>
    </source>
</evidence>
<organism evidence="1 2">
    <name type="scientific">Trifolium medium</name>
    <dbReference type="NCBI Taxonomy" id="97028"/>
    <lineage>
        <taxon>Eukaryota</taxon>
        <taxon>Viridiplantae</taxon>
        <taxon>Streptophyta</taxon>
        <taxon>Embryophyta</taxon>
        <taxon>Tracheophyta</taxon>
        <taxon>Spermatophyta</taxon>
        <taxon>Magnoliopsida</taxon>
        <taxon>eudicotyledons</taxon>
        <taxon>Gunneridae</taxon>
        <taxon>Pentapetalae</taxon>
        <taxon>rosids</taxon>
        <taxon>fabids</taxon>
        <taxon>Fabales</taxon>
        <taxon>Fabaceae</taxon>
        <taxon>Papilionoideae</taxon>
        <taxon>50 kb inversion clade</taxon>
        <taxon>NPAAA clade</taxon>
        <taxon>Hologalegina</taxon>
        <taxon>IRL clade</taxon>
        <taxon>Trifolieae</taxon>
        <taxon>Trifolium</taxon>
    </lineage>
</organism>
<keyword evidence="2" id="KW-1185">Reference proteome</keyword>
<dbReference type="EMBL" id="LXQA010001025">
    <property type="protein sequence ID" value="MCH80410.1"/>
    <property type="molecule type" value="Genomic_DNA"/>
</dbReference>
<comment type="caution">
    <text evidence="1">The sequence shown here is derived from an EMBL/GenBank/DDBJ whole genome shotgun (WGS) entry which is preliminary data.</text>
</comment>
<evidence type="ECO:0000313" key="1">
    <source>
        <dbReference type="EMBL" id="MCH80410.1"/>
    </source>
</evidence>
<name>A0A392LZH4_9FABA</name>
<dbReference type="Proteomes" id="UP000265520">
    <property type="component" value="Unassembled WGS sequence"/>
</dbReference>
<sequence>MDPYAATLVQTLKGLLREHPQSIFDDPEEMKRRFSMDLPFVQAVEEADRRNHNAASAFSEEMSHVKENMRMLKEDLSASFNDE</sequence>
<accession>A0A392LZH4</accession>
<proteinExistence type="predicted"/>